<dbReference type="EMBL" id="LWBR01000014">
    <property type="protein sequence ID" value="KZN96804.1"/>
    <property type="molecule type" value="Genomic_DNA"/>
</dbReference>
<organism evidence="2 3">
    <name type="scientific">Aeribacillus pallidus</name>
    <dbReference type="NCBI Taxonomy" id="33936"/>
    <lineage>
        <taxon>Bacteria</taxon>
        <taxon>Bacillati</taxon>
        <taxon>Bacillota</taxon>
        <taxon>Bacilli</taxon>
        <taxon>Bacillales</taxon>
        <taxon>Bacillaceae</taxon>
        <taxon>Aeribacillus</taxon>
    </lineage>
</organism>
<dbReference type="Proteomes" id="UP000214606">
    <property type="component" value="Chromosome"/>
</dbReference>
<dbReference type="EMBL" id="CP017703">
    <property type="protein sequence ID" value="ASS90551.1"/>
    <property type="molecule type" value="Genomic_DNA"/>
</dbReference>
<reference evidence="1 4" key="2">
    <citation type="submission" date="2016-10" db="EMBL/GenBank/DDBJ databases">
        <title>The whole genome sequencing and assembly of Aeribacillus pallidus KCTC3564 strain.</title>
        <authorList>
            <person name="Lee Y.-J."/>
            <person name="Park M.-K."/>
            <person name="Yi H."/>
            <person name="Bahn Y.-S."/>
            <person name="Kim J.F."/>
            <person name="Lee D.-W."/>
        </authorList>
    </citation>
    <scope>NUCLEOTIDE SEQUENCE [LARGE SCALE GENOMIC DNA]</scope>
    <source>
        <strain evidence="1 4">KCTC3564</strain>
    </source>
</reference>
<dbReference type="KEGG" id="apak:AP3564_10245"/>
<evidence type="ECO:0000313" key="2">
    <source>
        <dbReference type="EMBL" id="KZN96804.1"/>
    </source>
</evidence>
<protein>
    <recommendedName>
        <fullName evidence="5">Spore coat protein CotO</fullName>
    </recommendedName>
</protein>
<dbReference type="OrthoDB" id="2970540at2"/>
<accession>A0A165Y7I2</accession>
<evidence type="ECO:0008006" key="5">
    <source>
        <dbReference type="Google" id="ProtNLM"/>
    </source>
</evidence>
<dbReference type="STRING" id="33936.AZI98_06685"/>
<sequence>MIKKEKLEPLMYIVQPNIKKPEVTMQSTLLKKIANNSKQAVKSTWTKEEIYKRRRELANMTVHEKIDFFSSLPEHVYKNVCEIKTVEKTYKGIILSKENDVVQIRTFDQNEPLKIKSKSILDIKVLGN</sequence>
<evidence type="ECO:0000313" key="4">
    <source>
        <dbReference type="Proteomes" id="UP000214606"/>
    </source>
</evidence>
<name>A0A165Y7I2_9BACI</name>
<evidence type="ECO:0000313" key="1">
    <source>
        <dbReference type="EMBL" id="ASS90551.1"/>
    </source>
</evidence>
<dbReference type="InterPro" id="IPR025439">
    <property type="entry name" value="Spore_coat_CotO"/>
</dbReference>
<proteinExistence type="predicted"/>
<gene>
    <name evidence="1" type="ORF">AP3564_10245</name>
    <name evidence="2" type="ORF">AZI98_06685</name>
</gene>
<dbReference type="Pfam" id="PF14153">
    <property type="entry name" value="Spore_coat_CotO"/>
    <property type="match status" value="1"/>
</dbReference>
<dbReference type="Proteomes" id="UP000076476">
    <property type="component" value="Unassembled WGS sequence"/>
</dbReference>
<dbReference type="AlphaFoldDB" id="A0A165Y7I2"/>
<keyword evidence="3" id="KW-1185">Reference proteome</keyword>
<dbReference type="RefSeq" id="WP_063387508.1">
    <property type="nucleotide sequence ID" value="NZ_CP017703.1"/>
</dbReference>
<dbReference type="GeneID" id="301125423"/>
<reference evidence="2 3" key="1">
    <citation type="submission" date="2016-04" db="EMBL/GenBank/DDBJ databases">
        <title>Draft genome sequence of Aeribacillus pallidus 8m3 from petroleum reservoir.</title>
        <authorList>
            <person name="Poltaraus A.B."/>
            <person name="Nazina T.N."/>
            <person name="Tourova T.P."/>
            <person name="Malakho S.M."/>
            <person name="Korshunova A.V."/>
            <person name="Sokolova D.S."/>
        </authorList>
    </citation>
    <scope>NUCLEOTIDE SEQUENCE [LARGE SCALE GENOMIC DNA]</scope>
    <source>
        <strain evidence="2 3">8m3</strain>
    </source>
</reference>
<evidence type="ECO:0000313" key="3">
    <source>
        <dbReference type="Proteomes" id="UP000076476"/>
    </source>
</evidence>